<reference evidence="2 3" key="1">
    <citation type="journal article" date="2009" name="Stand. Genomic Sci.">
        <title>Complete genome sequence of Halorhabdus utahensis type strain (AX-2).</title>
        <authorList>
            <person name="Anderson I."/>
            <person name="Tindall B.J."/>
            <person name="Pomrenke H."/>
            <person name="Goker M."/>
            <person name="Lapidus A."/>
            <person name="Nolan M."/>
            <person name="Copeland A."/>
            <person name="Glavina Del Rio T."/>
            <person name="Chen F."/>
            <person name="Tice H."/>
            <person name="Cheng J.F."/>
            <person name="Lucas S."/>
            <person name="Chertkov O."/>
            <person name="Bruce D."/>
            <person name="Brettin T."/>
            <person name="Detter J.C."/>
            <person name="Han C."/>
            <person name="Goodwin L."/>
            <person name="Land M."/>
            <person name="Hauser L."/>
            <person name="Chang Y.J."/>
            <person name="Jeffries C.D."/>
            <person name="Pitluck S."/>
            <person name="Pati A."/>
            <person name="Mavromatis K."/>
            <person name="Ivanova N."/>
            <person name="Ovchinnikova G."/>
            <person name="Chen A."/>
            <person name="Palaniappan K."/>
            <person name="Chain P."/>
            <person name="Rohde M."/>
            <person name="Bristow J."/>
            <person name="Eisen J.A."/>
            <person name="Markowitz V."/>
            <person name="Hugenholtz P."/>
            <person name="Kyrpides N.C."/>
            <person name="Klenk H.P."/>
        </authorList>
    </citation>
    <scope>NUCLEOTIDE SEQUENCE [LARGE SCALE GENOMIC DNA]</scope>
    <source>
        <strain evidence="3">DSM 12940 / JCM 11049 / AX-2</strain>
    </source>
</reference>
<dbReference type="Pfam" id="PF00581">
    <property type="entry name" value="Rhodanese"/>
    <property type="match status" value="1"/>
</dbReference>
<dbReference type="KEGG" id="hut:Huta_1401"/>
<accession>C7NNQ2</accession>
<protein>
    <submittedName>
        <fullName evidence="2">Rhodanese domain protein</fullName>
    </submittedName>
</protein>
<dbReference type="HOGENOM" id="CLU_089574_13_3_2"/>
<evidence type="ECO:0000313" key="2">
    <source>
        <dbReference type="EMBL" id="ACV11577.1"/>
    </source>
</evidence>
<dbReference type="SMART" id="SM00450">
    <property type="entry name" value="RHOD"/>
    <property type="match status" value="1"/>
</dbReference>
<dbReference type="RefSeq" id="WP_015789151.1">
    <property type="nucleotide sequence ID" value="NC_013158.1"/>
</dbReference>
<dbReference type="STRING" id="519442.Huta_1401"/>
<evidence type="ECO:0000259" key="1">
    <source>
        <dbReference type="PROSITE" id="PS50206"/>
    </source>
</evidence>
<dbReference type="InterPro" id="IPR050229">
    <property type="entry name" value="GlpE_sulfurtransferase"/>
</dbReference>
<dbReference type="eggNOG" id="arCOG02021">
    <property type="taxonomic scope" value="Archaea"/>
</dbReference>
<organism evidence="2 3">
    <name type="scientific">Halorhabdus utahensis (strain DSM 12940 / JCM 11049 / AX-2)</name>
    <dbReference type="NCBI Taxonomy" id="519442"/>
    <lineage>
        <taxon>Archaea</taxon>
        <taxon>Methanobacteriati</taxon>
        <taxon>Methanobacteriota</taxon>
        <taxon>Stenosarchaea group</taxon>
        <taxon>Halobacteria</taxon>
        <taxon>Halobacteriales</taxon>
        <taxon>Haloarculaceae</taxon>
        <taxon>Halorhabdus</taxon>
    </lineage>
</organism>
<proteinExistence type="predicted"/>
<gene>
    <name evidence="2" type="ordered locus">Huta_1401</name>
</gene>
<dbReference type="OrthoDB" id="135517at2157"/>
<dbReference type="PROSITE" id="PS50206">
    <property type="entry name" value="RHODANESE_3"/>
    <property type="match status" value="1"/>
</dbReference>
<evidence type="ECO:0000313" key="3">
    <source>
        <dbReference type="Proteomes" id="UP000002071"/>
    </source>
</evidence>
<feature type="domain" description="Rhodanese" evidence="1">
    <location>
        <begin position="16"/>
        <end position="103"/>
    </location>
</feature>
<dbReference type="InterPro" id="IPR001763">
    <property type="entry name" value="Rhodanese-like_dom"/>
</dbReference>
<dbReference type="PANTHER" id="PTHR43031">
    <property type="entry name" value="FAD-DEPENDENT OXIDOREDUCTASE"/>
    <property type="match status" value="1"/>
</dbReference>
<sequence>MDGECSAADLRSLLDGEQDVRIVDVRPPAAFERGHIPGSENVPLATLTNEVDRFDGADRVVTVCAHGQASIQAARLVSAYEGIDGPVESLSCGVDGWDGNLEMGDGR</sequence>
<dbReference type="GeneID" id="8383680"/>
<name>C7NNQ2_HALUD</name>
<dbReference type="PANTHER" id="PTHR43031:SF1">
    <property type="entry name" value="PYRIDINE NUCLEOTIDE-DISULPHIDE OXIDOREDUCTASE"/>
    <property type="match status" value="1"/>
</dbReference>
<keyword evidence="3" id="KW-1185">Reference proteome</keyword>
<dbReference type="AlphaFoldDB" id="C7NNQ2"/>
<dbReference type="Proteomes" id="UP000002071">
    <property type="component" value="Chromosome"/>
</dbReference>
<dbReference type="EMBL" id="CP001687">
    <property type="protein sequence ID" value="ACV11577.1"/>
    <property type="molecule type" value="Genomic_DNA"/>
</dbReference>
<dbReference type="CDD" id="cd00158">
    <property type="entry name" value="RHOD"/>
    <property type="match status" value="1"/>
</dbReference>
<dbReference type="InterPro" id="IPR036873">
    <property type="entry name" value="Rhodanese-like_dom_sf"/>
</dbReference>
<dbReference type="SUPFAM" id="SSF52821">
    <property type="entry name" value="Rhodanese/Cell cycle control phosphatase"/>
    <property type="match status" value="1"/>
</dbReference>
<dbReference type="Gene3D" id="3.40.250.10">
    <property type="entry name" value="Rhodanese-like domain"/>
    <property type="match status" value="1"/>
</dbReference>